<feature type="domain" description="DUF3074" evidence="10">
    <location>
        <begin position="56"/>
        <end position="213"/>
    </location>
</feature>
<feature type="domain" description="O-acyltransferase WSD1 C-terminal" evidence="9">
    <location>
        <begin position="552"/>
        <end position="702"/>
    </location>
</feature>
<dbReference type="GO" id="GO:0019432">
    <property type="term" value="P:triglyceride biosynthetic process"/>
    <property type="evidence" value="ECO:0007669"/>
    <property type="project" value="UniProtKB-UniPathway"/>
</dbReference>
<reference evidence="11" key="1">
    <citation type="submission" date="2020-05" db="EMBL/GenBank/DDBJ databases">
        <title>Mycena genomes resolve the evolution of fungal bioluminescence.</title>
        <authorList>
            <person name="Tsai I.J."/>
        </authorList>
    </citation>
    <scope>NUCLEOTIDE SEQUENCE</scope>
    <source>
        <strain evidence="11">171206Taipei</strain>
    </source>
</reference>
<dbReference type="Pfam" id="PF11274">
    <property type="entry name" value="DUF3074"/>
    <property type="match status" value="1"/>
</dbReference>
<dbReference type="Pfam" id="PF06974">
    <property type="entry name" value="WS_DGAT_C"/>
    <property type="match status" value="1"/>
</dbReference>
<dbReference type="PANTHER" id="PTHR31650:SF1">
    <property type="entry name" value="WAX ESTER SYNTHASE_DIACYLGLYCEROL ACYLTRANSFERASE 4-RELATED"/>
    <property type="match status" value="1"/>
</dbReference>
<dbReference type="SUPFAM" id="SSF52777">
    <property type="entry name" value="CoA-dependent acyltransferases"/>
    <property type="match status" value="1"/>
</dbReference>
<keyword evidence="12" id="KW-1185">Reference proteome</keyword>
<dbReference type="Pfam" id="PF03007">
    <property type="entry name" value="WS_DGAT_cat"/>
    <property type="match status" value="1"/>
</dbReference>
<protein>
    <recommendedName>
        <fullName evidence="13">Diacylglycerol O-acyltransferase</fullName>
    </recommendedName>
</protein>
<evidence type="ECO:0000256" key="3">
    <source>
        <dbReference type="ARBA" id="ARBA00022679"/>
    </source>
</evidence>
<dbReference type="InterPro" id="IPR045034">
    <property type="entry name" value="O-acyltransferase_WSD1-like"/>
</dbReference>
<dbReference type="AlphaFoldDB" id="A0A8H6VQV3"/>
<evidence type="ECO:0000313" key="12">
    <source>
        <dbReference type="Proteomes" id="UP000636479"/>
    </source>
</evidence>
<keyword evidence="3" id="KW-0808">Transferase</keyword>
<dbReference type="GeneID" id="59352065"/>
<dbReference type="UniPathway" id="UPA00282"/>
<proteinExistence type="inferred from homology"/>
<evidence type="ECO:0000259" key="9">
    <source>
        <dbReference type="Pfam" id="PF06974"/>
    </source>
</evidence>
<accession>A0A8H6VQV3</accession>
<dbReference type="InterPro" id="IPR009721">
    <property type="entry name" value="O-acyltransferase_WSD1_C"/>
</dbReference>
<comment type="pathway">
    <text evidence="2">Lipid metabolism.</text>
</comment>
<dbReference type="GO" id="GO:0005886">
    <property type="term" value="C:plasma membrane"/>
    <property type="evidence" value="ECO:0007669"/>
    <property type="project" value="TreeGrafter"/>
</dbReference>
<sequence>MILVEPLTLTNIPPDSQIVTEAKELILDSHTWKQGRTFYDGLVQTAHKVFPDGGPWHSRVSRHSLPFDQFSAMLGDDWMLVKKAFNDAYIHEIDEISLVKKLSPTASIWKALYRFPSPIAPRVFTILQVTHLDAEARSGWVVHIPIDLDDSDLEKGVVKGRYSCVENITDLSDGQTEWRLVTCNTPGGWIPTRLAENSLPARMALDVVSFIDWYSIFYLKTRTLETMSTSRNRQRFMSASFAFLGVILSITSLTTSSRATTIAAVATWASVLYTTILSHDKVNDFLPAADRLLIGMRDPMIPSSIELEGRMSLPQLKKLIRLRLLAIPRMSHRLVTPILTPRTPYWEPCQHFDLDEHVHEHSLAPGAGYTELRGLLERNSSTVFNATRPPWEITLIQPPDRGSLLFTRVHHAITDGRGLTDILLACGNDPRSVIMPRRLPKSLASTSSLFSRLVDLRHLDSRPEPLSAIKCMKPLQSTSMAWLQSPWNLSELKTLTASLGGGTVNDVVLTVVAGVLRTHLRNADDSCDRPIQCKLPVDMFVPTSRTPDVVLGTHLGDLNVPIPTNIDDIAKRFVTVRQTMDEAKSGYRSWLASTFAGVVGALPTARRLSVIAADARNVSCYVSNMKGPMVPVHLGPMVPVHLEGTRVKNVRCHPLGLNTIGVAFAVYSYAENVNVAICTDRALIPDAEVLCGYLEEEMNLLKAAAAKELLTCGVEMLGKGPQFSSDYSVVLSHPLHDVGPVVLPENGPSIKRFVEGTRAHDASGTMNFIHHHTDFVYLDLENVLAADNLPLFRTLRGLPDRNDFPVNDNILQRDYFTVVERVPVLFGFFSHTVTVKSWGIVDPVHHIAAYETEVEGTGVRVWKMRRLKSVGERCTNVVEQLRGICPKMLRPLVAKQSAQTHRATMDAYARLLECL</sequence>
<evidence type="ECO:0000256" key="5">
    <source>
        <dbReference type="ARBA" id="ARBA00024360"/>
    </source>
</evidence>
<dbReference type="Gene3D" id="3.30.559.10">
    <property type="entry name" value="Chloramphenicol acetyltransferase-like domain"/>
    <property type="match status" value="1"/>
</dbReference>
<dbReference type="InterPro" id="IPR023393">
    <property type="entry name" value="START-like_dom_sf"/>
</dbReference>
<dbReference type="Gene3D" id="3.30.530.20">
    <property type="match status" value="1"/>
</dbReference>
<dbReference type="OrthoDB" id="619536at2759"/>
<dbReference type="GO" id="GO:0047196">
    <property type="term" value="F:long-chain-alcohol O-fatty-acyltransferase activity"/>
    <property type="evidence" value="ECO:0007669"/>
    <property type="project" value="UniProtKB-EC"/>
</dbReference>
<dbReference type="RefSeq" id="XP_037214047.1">
    <property type="nucleotide sequence ID" value="XM_037369549.1"/>
</dbReference>
<dbReference type="GO" id="GO:0004144">
    <property type="term" value="F:diacylglycerol O-acyltransferase activity"/>
    <property type="evidence" value="ECO:0007669"/>
    <property type="project" value="UniProtKB-EC"/>
</dbReference>
<dbReference type="InterPro" id="IPR023213">
    <property type="entry name" value="CAT-like_dom_sf"/>
</dbReference>
<feature type="domain" description="O-acyltransferase WSD1-like N-terminal" evidence="8">
    <location>
        <begin position="308"/>
        <end position="425"/>
    </location>
</feature>
<evidence type="ECO:0000256" key="2">
    <source>
        <dbReference type="ARBA" id="ARBA00005189"/>
    </source>
</evidence>
<name>A0A8H6VQV3_9AGAR</name>
<dbReference type="EMBL" id="JACAZF010000014">
    <property type="protein sequence ID" value="KAF7290687.1"/>
    <property type="molecule type" value="Genomic_DNA"/>
</dbReference>
<comment type="caution">
    <text evidence="11">The sequence shown here is derived from an EMBL/GenBank/DDBJ whole genome shotgun (WGS) entry which is preliminary data.</text>
</comment>
<dbReference type="InterPro" id="IPR024500">
    <property type="entry name" value="DUF3074"/>
</dbReference>
<evidence type="ECO:0000256" key="1">
    <source>
        <dbReference type="ARBA" id="ARBA00004771"/>
    </source>
</evidence>
<evidence type="ECO:0000256" key="7">
    <source>
        <dbReference type="ARBA" id="ARBA00048109"/>
    </source>
</evidence>
<comment type="pathway">
    <text evidence="1">Glycerolipid metabolism; triacylglycerol biosynthesis.</text>
</comment>
<keyword evidence="4" id="KW-0012">Acyltransferase</keyword>
<dbReference type="PANTHER" id="PTHR31650">
    <property type="entry name" value="O-ACYLTRANSFERASE (WSD1-LIKE) FAMILY PROTEIN"/>
    <property type="match status" value="1"/>
</dbReference>
<evidence type="ECO:0000256" key="6">
    <source>
        <dbReference type="ARBA" id="ARBA00047604"/>
    </source>
</evidence>
<comment type="similarity">
    <text evidence="5">In the N-terminal section; belongs to the long-chain O-acyltransferase family.</text>
</comment>
<evidence type="ECO:0000256" key="4">
    <source>
        <dbReference type="ARBA" id="ARBA00023315"/>
    </source>
</evidence>
<evidence type="ECO:0000259" key="8">
    <source>
        <dbReference type="Pfam" id="PF03007"/>
    </source>
</evidence>
<dbReference type="SUPFAM" id="SSF55961">
    <property type="entry name" value="Bet v1-like"/>
    <property type="match status" value="1"/>
</dbReference>
<organism evidence="11 12">
    <name type="scientific">Mycena indigotica</name>
    <dbReference type="NCBI Taxonomy" id="2126181"/>
    <lineage>
        <taxon>Eukaryota</taxon>
        <taxon>Fungi</taxon>
        <taxon>Dikarya</taxon>
        <taxon>Basidiomycota</taxon>
        <taxon>Agaricomycotina</taxon>
        <taxon>Agaricomycetes</taxon>
        <taxon>Agaricomycetidae</taxon>
        <taxon>Agaricales</taxon>
        <taxon>Marasmiineae</taxon>
        <taxon>Mycenaceae</taxon>
        <taxon>Mycena</taxon>
    </lineage>
</organism>
<evidence type="ECO:0000313" key="11">
    <source>
        <dbReference type="EMBL" id="KAF7290687.1"/>
    </source>
</evidence>
<comment type="catalytic activity">
    <reaction evidence="7">
        <text>an acyl-CoA + a 1,2-diacyl-sn-glycerol = a triacyl-sn-glycerol + CoA</text>
        <dbReference type="Rhea" id="RHEA:10868"/>
        <dbReference type="ChEBI" id="CHEBI:17815"/>
        <dbReference type="ChEBI" id="CHEBI:57287"/>
        <dbReference type="ChEBI" id="CHEBI:58342"/>
        <dbReference type="ChEBI" id="CHEBI:64615"/>
        <dbReference type="EC" id="2.3.1.20"/>
    </reaction>
</comment>
<evidence type="ECO:0000259" key="10">
    <source>
        <dbReference type="Pfam" id="PF11274"/>
    </source>
</evidence>
<dbReference type="Proteomes" id="UP000636479">
    <property type="component" value="Unassembled WGS sequence"/>
</dbReference>
<comment type="catalytic activity">
    <reaction evidence="6">
        <text>a long chain fatty alcohol + a fatty acyl-CoA = a long-chain alcohol wax ester + CoA</text>
        <dbReference type="Rhea" id="RHEA:38443"/>
        <dbReference type="ChEBI" id="CHEBI:17135"/>
        <dbReference type="ChEBI" id="CHEBI:57287"/>
        <dbReference type="ChEBI" id="CHEBI:77636"/>
        <dbReference type="ChEBI" id="CHEBI:235323"/>
        <dbReference type="EC" id="2.3.1.75"/>
    </reaction>
</comment>
<dbReference type="InterPro" id="IPR004255">
    <property type="entry name" value="O-acyltransferase_WSD1_N"/>
</dbReference>
<gene>
    <name evidence="11" type="ORF">MIND_01309000</name>
</gene>
<evidence type="ECO:0008006" key="13">
    <source>
        <dbReference type="Google" id="ProtNLM"/>
    </source>
</evidence>